<dbReference type="AlphaFoldDB" id="J9D857"/>
<sequence>MIEEPKCIIEEIFDTIEDNAKIQTYLANETKINEKYTHECLQKFQPESDCEILILTCISLRNLIDNERLEEALKLISPHILKLFYGEERIYDELIAKILKMYYFTLKTITITEMEVKVEEDHCLDLFFNILITNKITQNKNTVSALTNIILDILISNNQYEMCGPYLNTEMIGSENLSQYNFYLGMIALTFGAYKVSSEYFQTAVMLSSNSQFRNHLEKYVILCLIFQSEFYRLKNRKWTKGNIEYYELYLAVMNGDKKQFKNILTNYQEKFFEDGTYAIIRRLFQNTIREGIRKIAIVYSSIYLSEIANKLQLEEDTVKLLLVKNLKEGIIKGKIDNNIFVSGEITDSDVDLEDKIKDTTLMHETISGLMRYKKSEPLKFETIDRTSLAYEFD</sequence>
<dbReference type="EMBL" id="AFBI03000002">
    <property type="protein sequence ID" value="EJW03689.1"/>
    <property type="molecule type" value="Genomic_DNA"/>
</dbReference>
<dbReference type="PROSITE" id="PS50250">
    <property type="entry name" value="PCI"/>
    <property type="match status" value="1"/>
</dbReference>
<accession>J9D857</accession>
<evidence type="ECO:0000313" key="2">
    <source>
        <dbReference type="EMBL" id="EJW03689.1"/>
    </source>
</evidence>
<dbReference type="GO" id="GO:0008541">
    <property type="term" value="C:proteasome regulatory particle, lid subcomplex"/>
    <property type="evidence" value="ECO:0007669"/>
    <property type="project" value="TreeGrafter"/>
</dbReference>
<dbReference type="PANTHER" id="PTHR10758">
    <property type="entry name" value="26S PROTEASOME NON-ATPASE REGULATORY SUBUNIT 3/COP9 SIGNALOSOME COMPLEX SUBUNIT 3"/>
    <property type="match status" value="1"/>
</dbReference>
<dbReference type="Pfam" id="PF01399">
    <property type="entry name" value="PCI"/>
    <property type="match status" value="1"/>
</dbReference>
<dbReference type="InterPro" id="IPR036390">
    <property type="entry name" value="WH_DNA-bd_sf"/>
</dbReference>
<comment type="caution">
    <text evidence="2">The sequence shown here is derived from an EMBL/GenBank/DDBJ whole genome shotgun (WGS) entry which is preliminary data.</text>
</comment>
<dbReference type="InterPro" id="IPR000717">
    <property type="entry name" value="PCI_dom"/>
</dbReference>
<keyword evidence="3" id="KW-1185">Reference proteome</keyword>
<dbReference type="SMART" id="SM00088">
    <property type="entry name" value="PINT"/>
    <property type="match status" value="1"/>
</dbReference>
<reference evidence="2 3" key="1">
    <citation type="submission" date="2011-08" db="EMBL/GenBank/DDBJ databases">
        <authorList>
            <person name="Liu Z.J."/>
            <person name="Shi F.L."/>
            <person name="Lu J.Q."/>
            <person name="Li M."/>
            <person name="Wang Z.L."/>
        </authorList>
    </citation>
    <scope>NUCLEOTIDE SEQUENCE [LARGE SCALE GENOMIC DNA]</scope>
    <source>
        <strain evidence="2 3">USNM 41457</strain>
    </source>
</reference>
<dbReference type="InParanoid" id="J9D857"/>
<dbReference type="OrthoDB" id="1713558at2759"/>
<gene>
    <name evidence="2" type="ORF">EDEG_00177</name>
</gene>
<dbReference type="InterPro" id="IPR050756">
    <property type="entry name" value="CSN3"/>
</dbReference>
<organism evidence="2 3">
    <name type="scientific">Edhazardia aedis (strain USNM 41457)</name>
    <name type="common">Microsporidian parasite</name>
    <dbReference type="NCBI Taxonomy" id="1003232"/>
    <lineage>
        <taxon>Eukaryota</taxon>
        <taxon>Fungi</taxon>
        <taxon>Fungi incertae sedis</taxon>
        <taxon>Microsporidia</taxon>
        <taxon>Edhazardia</taxon>
    </lineage>
</organism>
<feature type="domain" description="PCI" evidence="1">
    <location>
        <begin position="168"/>
        <end position="350"/>
    </location>
</feature>
<dbReference type="PANTHER" id="PTHR10758:SF2">
    <property type="entry name" value="26S PROTEASOME NON-ATPASE REGULATORY SUBUNIT 3"/>
    <property type="match status" value="1"/>
</dbReference>
<proteinExistence type="predicted"/>
<name>J9D857_EDHAE</name>
<dbReference type="Gene3D" id="1.25.40.570">
    <property type="match status" value="1"/>
</dbReference>
<dbReference type="FunCoup" id="J9D857">
    <property type="interactions" value="209"/>
</dbReference>
<dbReference type="STRING" id="1003232.J9D857"/>
<dbReference type="VEuPathDB" id="MicrosporidiaDB:EDEG_00177"/>
<evidence type="ECO:0000313" key="3">
    <source>
        <dbReference type="Proteomes" id="UP000003163"/>
    </source>
</evidence>
<dbReference type="HOGENOM" id="CLU_062465_0_0_1"/>
<dbReference type="Proteomes" id="UP000003163">
    <property type="component" value="Unassembled WGS sequence"/>
</dbReference>
<reference evidence="3" key="2">
    <citation type="submission" date="2015-07" db="EMBL/GenBank/DDBJ databases">
        <title>Contrasting host-pathogen interactions and genome evolution in two generalist and specialist microsporidian pathogens of mosquitoes.</title>
        <authorList>
            <consortium name="The Broad Institute Genomics Platform"/>
            <consortium name="The Broad Institute Genome Sequencing Center for Infectious Disease"/>
            <person name="Cuomo C.A."/>
            <person name="Sanscrainte N.D."/>
            <person name="Goldberg J.M."/>
            <person name="Heiman D."/>
            <person name="Young S."/>
            <person name="Zeng Q."/>
            <person name="Becnel J.J."/>
            <person name="Birren B.W."/>
        </authorList>
    </citation>
    <scope>NUCLEOTIDE SEQUENCE [LARGE SCALE GENOMIC DNA]</scope>
    <source>
        <strain evidence="3">USNM 41457</strain>
    </source>
</reference>
<dbReference type="GO" id="GO:0006511">
    <property type="term" value="P:ubiquitin-dependent protein catabolic process"/>
    <property type="evidence" value="ECO:0007669"/>
    <property type="project" value="TreeGrafter"/>
</dbReference>
<dbReference type="SUPFAM" id="SSF46785">
    <property type="entry name" value="Winged helix' DNA-binding domain"/>
    <property type="match status" value="1"/>
</dbReference>
<evidence type="ECO:0000259" key="1">
    <source>
        <dbReference type="PROSITE" id="PS50250"/>
    </source>
</evidence>
<dbReference type="OMA" id="YDICISK"/>
<protein>
    <recommendedName>
        <fullName evidence="1">PCI domain-containing protein</fullName>
    </recommendedName>
</protein>